<feature type="domain" description="RNase H type-1" evidence="1">
    <location>
        <begin position="134"/>
        <end position="289"/>
    </location>
</feature>
<dbReference type="AlphaFoldDB" id="A0A9X0AJN9"/>
<protein>
    <recommendedName>
        <fullName evidence="1">RNase H type-1 domain-containing protein</fullName>
    </recommendedName>
</protein>
<evidence type="ECO:0000313" key="3">
    <source>
        <dbReference type="Proteomes" id="UP001152300"/>
    </source>
</evidence>
<dbReference type="Gene3D" id="3.30.420.10">
    <property type="entry name" value="Ribonuclease H-like superfamily/Ribonuclease H"/>
    <property type="match status" value="1"/>
</dbReference>
<dbReference type="EMBL" id="JAPEIS010000008">
    <property type="protein sequence ID" value="KAJ8063910.1"/>
    <property type="molecule type" value="Genomic_DNA"/>
</dbReference>
<dbReference type="SUPFAM" id="SSF53098">
    <property type="entry name" value="Ribonuclease H-like"/>
    <property type="match status" value="1"/>
</dbReference>
<dbReference type="InterPro" id="IPR012337">
    <property type="entry name" value="RNaseH-like_sf"/>
</dbReference>
<dbReference type="GO" id="GO:0004523">
    <property type="term" value="F:RNA-DNA hybrid ribonuclease activity"/>
    <property type="evidence" value="ECO:0007669"/>
    <property type="project" value="InterPro"/>
</dbReference>
<dbReference type="OrthoDB" id="245563at2759"/>
<reference evidence="2" key="1">
    <citation type="submission" date="2022-11" db="EMBL/GenBank/DDBJ databases">
        <title>Genome Resource of Sclerotinia nivalis Strain SnTB1, a Plant Pathogen Isolated from American Ginseng.</title>
        <authorList>
            <person name="Fan S."/>
        </authorList>
    </citation>
    <scope>NUCLEOTIDE SEQUENCE</scope>
    <source>
        <strain evidence="2">SnTB1</strain>
    </source>
</reference>
<comment type="caution">
    <text evidence="2">The sequence shown here is derived from an EMBL/GenBank/DDBJ whole genome shotgun (WGS) entry which is preliminary data.</text>
</comment>
<proteinExistence type="predicted"/>
<organism evidence="2 3">
    <name type="scientific">Sclerotinia nivalis</name>
    <dbReference type="NCBI Taxonomy" id="352851"/>
    <lineage>
        <taxon>Eukaryota</taxon>
        <taxon>Fungi</taxon>
        <taxon>Dikarya</taxon>
        <taxon>Ascomycota</taxon>
        <taxon>Pezizomycotina</taxon>
        <taxon>Leotiomycetes</taxon>
        <taxon>Helotiales</taxon>
        <taxon>Sclerotiniaceae</taxon>
        <taxon>Sclerotinia</taxon>
    </lineage>
</organism>
<evidence type="ECO:0000259" key="1">
    <source>
        <dbReference type="PROSITE" id="PS50879"/>
    </source>
</evidence>
<evidence type="ECO:0000313" key="2">
    <source>
        <dbReference type="EMBL" id="KAJ8063910.1"/>
    </source>
</evidence>
<accession>A0A9X0AJN9</accession>
<dbReference type="PROSITE" id="PS50879">
    <property type="entry name" value="RNASE_H_1"/>
    <property type="match status" value="1"/>
</dbReference>
<keyword evidence="3" id="KW-1185">Reference proteome</keyword>
<gene>
    <name evidence="2" type="ORF">OCU04_007760</name>
</gene>
<name>A0A9X0AJN9_9HELO</name>
<dbReference type="GO" id="GO:0003676">
    <property type="term" value="F:nucleic acid binding"/>
    <property type="evidence" value="ECO:0007669"/>
    <property type="project" value="InterPro"/>
</dbReference>
<dbReference type="InterPro" id="IPR036397">
    <property type="entry name" value="RNaseH_sf"/>
</dbReference>
<dbReference type="InterPro" id="IPR002156">
    <property type="entry name" value="RNaseH_domain"/>
</dbReference>
<sequence>MSDLPTVPDVFQHRHTSSISATEYMVTTPATTDRSLAPVPADDNPILHPRKFDFVNDTELYIHENRVVPRLFFYEPAQELQISRLKMLKEGYFVGHPRTLVFSVAGAVGPVKRDASQASDLGFDFSSSASSSVQQNLEDNYRAAYSVHFGPKSKYNSTGKIKETGSKIEMQKIAELAAACEALEFVEMKCKMRVPGFEDVSGEIALGGLAVAVTSSTNLWYGITEHIFKWKRNNFHNSKGGKVVGEELWKRLDECMNRFEFNQIRVAWLLCEKEENQAEEPARLEVTDA</sequence>
<dbReference type="Proteomes" id="UP001152300">
    <property type="component" value="Unassembled WGS sequence"/>
</dbReference>